<dbReference type="GO" id="GO:0015627">
    <property type="term" value="C:type II protein secretion system complex"/>
    <property type="evidence" value="ECO:0007669"/>
    <property type="project" value="InterPro"/>
</dbReference>
<dbReference type="InterPro" id="IPR045584">
    <property type="entry name" value="Pilin-like"/>
</dbReference>
<dbReference type="PANTHER" id="PTHR30093">
    <property type="entry name" value="GENERAL SECRETION PATHWAY PROTEIN G"/>
    <property type="match status" value="1"/>
</dbReference>
<feature type="transmembrane region" description="Helical" evidence="6">
    <location>
        <begin position="12"/>
        <end position="33"/>
    </location>
</feature>
<dbReference type="InterPro" id="IPR000983">
    <property type="entry name" value="Bac_GSPG_pilin"/>
</dbReference>
<dbReference type="PRINTS" id="PR00813">
    <property type="entry name" value="BCTERIALGSPG"/>
</dbReference>
<reference evidence="8 9" key="1">
    <citation type="journal article" date="2016" name="Environ. Microbiol.">
        <title>Genomic resolution of a cold subsurface aquifer community provides metabolic insights for novel microbes adapted to high CO concentrations.</title>
        <authorList>
            <person name="Probst A.J."/>
            <person name="Castelle C.J."/>
            <person name="Singh A."/>
            <person name="Brown C.T."/>
            <person name="Anantharaman K."/>
            <person name="Sharon I."/>
            <person name="Hug L.A."/>
            <person name="Burstein D."/>
            <person name="Emerson J.B."/>
            <person name="Thomas B.C."/>
            <person name="Banfield J.F."/>
        </authorList>
    </citation>
    <scope>NUCLEOTIDE SEQUENCE [LARGE SCALE GENOMIC DNA]</scope>
    <source>
        <strain evidence="8">CG2_30_54_11</strain>
    </source>
</reference>
<dbReference type="PROSITE" id="PS00409">
    <property type="entry name" value="PROKAR_NTER_METHYL"/>
    <property type="match status" value="1"/>
</dbReference>
<evidence type="ECO:0000256" key="4">
    <source>
        <dbReference type="ARBA" id="ARBA00022989"/>
    </source>
</evidence>
<dbReference type="Pfam" id="PF08334">
    <property type="entry name" value="T2SSG"/>
    <property type="match status" value="1"/>
</dbReference>
<keyword evidence="3 6" id="KW-0812">Transmembrane</keyword>
<dbReference type="InterPro" id="IPR013545">
    <property type="entry name" value="T2SS_protein-GspG_C"/>
</dbReference>
<keyword evidence="4 6" id="KW-1133">Transmembrane helix</keyword>
<dbReference type="EMBL" id="MNZT01000123">
    <property type="protein sequence ID" value="OIP94809.1"/>
    <property type="molecule type" value="Genomic_DNA"/>
</dbReference>
<evidence type="ECO:0000256" key="1">
    <source>
        <dbReference type="ARBA" id="ARBA00004167"/>
    </source>
</evidence>
<evidence type="ECO:0000256" key="6">
    <source>
        <dbReference type="SAM" id="Phobius"/>
    </source>
</evidence>
<comment type="subcellular location">
    <subcellularLocation>
        <location evidence="1">Membrane</location>
        <topology evidence="1">Single-pass membrane protein</topology>
    </subcellularLocation>
</comment>
<dbReference type="GO" id="GO:0016020">
    <property type="term" value="C:membrane"/>
    <property type="evidence" value="ECO:0007669"/>
    <property type="project" value="UniProtKB-SubCell"/>
</dbReference>
<evidence type="ECO:0000259" key="7">
    <source>
        <dbReference type="Pfam" id="PF08334"/>
    </source>
</evidence>
<dbReference type="SUPFAM" id="SSF54523">
    <property type="entry name" value="Pili subunits"/>
    <property type="match status" value="1"/>
</dbReference>
<dbReference type="GO" id="GO:0015628">
    <property type="term" value="P:protein secretion by the type II secretion system"/>
    <property type="evidence" value="ECO:0007669"/>
    <property type="project" value="InterPro"/>
</dbReference>
<evidence type="ECO:0000256" key="5">
    <source>
        <dbReference type="ARBA" id="ARBA00023136"/>
    </source>
</evidence>
<proteinExistence type="predicted"/>
<evidence type="ECO:0000256" key="3">
    <source>
        <dbReference type="ARBA" id="ARBA00022692"/>
    </source>
</evidence>
<keyword evidence="5 6" id="KW-0472">Membrane</keyword>
<dbReference type="NCBIfam" id="TIGR02532">
    <property type="entry name" value="IV_pilin_GFxxxE"/>
    <property type="match status" value="1"/>
</dbReference>
<evidence type="ECO:0000313" key="9">
    <source>
        <dbReference type="Proteomes" id="UP000183245"/>
    </source>
</evidence>
<dbReference type="STRING" id="1817892.AUK40_06665"/>
<evidence type="ECO:0000256" key="2">
    <source>
        <dbReference type="ARBA" id="ARBA00022481"/>
    </source>
</evidence>
<accession>A0A1J5ICA9</accession>
<comment type="caution">
    <text evidence="8">The sequence shown here is derived from an EMBL/GenBank/DDBJ whole genome shotgun (WGS) entry which is preliminary data.</text>
</comment>
<dbReference type="Pfam" id="PF07963">
    <property type="entry name" value="N_methyl"/>
    <property type="match status" value="1"/>
</dbReference>
<organism evidence="8 9">
    <name type="scientific">Candidatus Wirthbacteria bacterium CG2_30_54_11</name>
    <dbReference type="NCBI Taxonomy" id="1817892"/>
    <lineage>
        <taxon>Bacteria</taxon>
        <taxon>Candidatus Wirthbacteria</taxon>
    </lineage>
</organism>
<sequence>MKQQKGFTLIELLVVIAIIGVMAALVIVNLSSANKKSRDARRKADLAEVKTALELYYDDNLRYPAATGNFETVLTSGLTPTYIKTMPADPRNTGTMIYTYTGDSNSYTLNAYLENTSVNYSVFSSN</sequence>
<dbReference type="AlphaFoldDB" id="A0A1J5ICA9"/>
<keyword evidence="2" id="KW-0488">Methylation</keyword>
<gene>
    <name evidence="8" type="ORF">AUK40_06665</name>
</gene>
<feature type="domain" description="Type II secretion system protein GspG C-terminal" evidence="7">
    <location>
        <begin position="32"/>
        <end position="110"/>
    </location>
</feature>
<dbReference type="InterPro" id="IPR012902">
    <property type="entry name" value="N_methyl_site"/>
</dbReference>
<name>A0A1J5ICA9_9BACT</name>
<protein>
    <recommendedName>
        <fullName evidence="7">Type II secretion system protein GspG C-terminal domain-containing protein</fullName>
    </recommendedName>
</protein>
<dbReference type="Gene3D" id="3.30.700.10">
    <property type="entry name" value="Glycoprotein, Type 4 Pilin"/>
    <property type="match status" value="1"/>
</dbReference>
<evidence type="ECO:0000313" key="8">
    <source>
        <dbReference type="EMBL" id="OIP94809.1"/>
    </source>
</evidence>
<dbReference type="PANTHER" id="PTHR30093:SF44">
    <property type="entry name" value="TYPE II SECRETION SYSTEM CORE PROTEIN G"/>
    <property type="match status" value="1"/>
</dbReference>
<dbReference type="Proteomes" id="UP000183245">
    <property type="component" value="Unassembled WGS sequence"/>
</dbReference>